<evidence type="ECO:0000313" key="2">
    <source>
        <dbReference type="EMBL" id="KAK8068889.1"/>
    </source>
</evidence>
<dbReference type="GeneID" id="92089977"/>
<comment type="caution">
    <text evidence="2">The sequence shown here is derived from an EMBL/GenBank/DDBJ whole genome shotgun (WGS) entry which is preliminary data.</text>
</comment>
<sequence>MPKVSEHLPQADPLLRVLRVARVEDPAEIRKKQYMQDRTCQSSSSHLPPYNNLDNGRHPLATIGNIGPPL</sequence>
<name>A0ABR1VCF2_9PEZI</name>
<evidence type="ECO:0000256" key="1">
    <source>
        <dbReference type="SAM" id="MobiDB-lite"/>
    </source>
</evidence>
<dbReference type="Proteomes" id="UP001480595">
    <property type="component" value="Unassembled WGS sequence"/>
</dbReference>
<reference evidence="2 3" key="1">
    <citation type="submission" date="2023-01" db="EMBL/GenBank/DDBJ databases">
        <title>Analysis of 21 Apiospora genomes using comparative genomics revels a genus with tremendous synthesis potential of carbohydrate active enzymes and secondary metabolites.</title>
        <authorList>
            <person name="Sorensen T."/>
        </authorList>
    </citation>
    <scope>NUCLEOTIDE SEQUENCE [LARGE SCALE GENOMIC DNA]</scope>
    <source>
        <strain evidence="2 3">CBS 135458</strain>
    </source>
</reference>
<feature type="region of interest" description="Disordered" evidence="1">
    <location>
        <begin position="35"/>
        <end position="70"/>
    </location>
</feature>
<dbReference type="RefSeq" id="XP_066716183.1">
    <property type="nucleotide sequence ID" value="XM_066856914.1"/>
</dbReference>
<organism evidence="2 3">
    <name type="scientific">Apiospora phragmitis</name>
    <dbReference type="NCBI Taxonomy" id="2905665"/>
    <lineage>
        <taxon>Eukaryota</taxon>
        <taxon>Fungi</taxon>
        <taxon>Dikarya</taxon>
        <taxon>Ascomycota</taxon>
        <taxon>Pezizomycotina</taxon>
        <taxon>Sordariomycetes</taxon>
        <taxon>Xylariomycetidae</taxon>
        <taxon>Amphisphaeriales</taxon>
        <taxon>Apiosporaceae</taxon>
        <taxon>Apiospora</taxon>
    </lineage>
</organism>
<keyword evidence="3" id="KW-1185">Reference proteome</keyword>
<proteinExistence type="predicted"/>
<feature type="compositionally biased region" description="Polar residues" evidence="1">
    <location>
        <begin position="36"/>
        <end position="46"/>
    </location>
</feature>
<gene>
    <name evidence="2" type="ORF">PG994_005505</name>
</gene>
<accession>A0ABR1VCF2</accession>
<evidence type="ECO:0000313" key="3">
    <source>
        <dbReference type="Proteomes" id="UP001480595"/>
    </source>
</evidence>
<protein>
    <submittedName>
        <fullName evidence="2">Uncharacterized protein</fullName>
    </submittedName>
</protein>
<dbReference type="EMBL" id="JAQQWL010000006">
    <property type="protein sequence ID" value="KAK8068889.1"/>
    <property type="molecule type" value="Genomic_DNA"/>
</dbReference>